<dbReference type="Gene3D" id="3.40.50.2000">
    <property type="entry name" value="Glycogen Phosphorylase B"/>
    <property type="match status" value="1"/>
</dbReference>
<dbReference type="GeneID" id="65537561"/>
<dbReference type="OrthoDB" id="2065620at2"/>
<proteinExistence type="predicted"/>
<dbReference type="STRING" id="1796646.A4V02_11830"/>
<name>A0A1B1SC27_9BACT</name>
<sequence>MEYFLIDQPGETYYPRPEGSILINSPAASLKVVMWIKGAWRAVNATTNDDILLCYLDIQAVICWWIAILTCRKRNIVAINILLKDKPTLKNRVASWLYKRALSSKRFHATVTSPEYGKWLNRKFRRDFSYYHLPDLYVYDDLADIAATTPVEPDTVFCGGKNGRDWQMMADIAKAMPEMRFKLIMPGEVWNAIGASLPPNVTCRHDIPVDEFLHDMASSEVVCLPLDTEAPAGLIVLFQAAAMNKPIVTSDTVTTRGYITDKISNARLVASKNPLKWADTIRRSTSCKTSSGHSLRNYLRNNCNSDSFVGHLSNIISGLQK</sequence>
<protein>
    <recommendedName>
        <fullName evidence="3">Glycosyltransferase</fullName>
    </recommendedName>
</protein>
<dbReference type="AlphaFoldDB" id="A0A1B1SC27"/>
<evidence type="ECO:0000313" key="1">
    <source>
        <dbReference type="EMBL" id="ANU64337.1"/>
    </source>
</evidence>
<dbReference type="Proteomes" id="UP000186351">
    <property type="component" value="Chromosome"/>
</dbReference>
<accession>A0A1Z2XGJ4</accession>
<organism evidence="1 2">
    <name type="scientific">Muribaculum intestinale</name>
    <dbReference type="NCBI Taxonomy" id="1796646"/>
    <lineage>
        <taxon>Bacteria</taxon>
        <taxon>Pseudomonadati</taxon>
        <taxon>Bacteroidota</taxon>
        <taxon>Bacteroidia</taxon>
        <taxon>Bacteroidales</taxon>
        <taxon>Muribaculaceae</taxon>
        <taxon>Muribaculum</taxon>
    </lineage>
</organism>
<reference evidence="2" key="1">
    <citation type="submission" date="2016-04" db="EMBL/GenBank/DDBJ databases">
        <title>Complete Genome Sequences of Twelve Strains of a Stable Defined Moderately Diverse Mouse Microbiota 2 (sDMDMm2).</title>
        <authorList>
            <person name="Uchimura Y."/>
            <person name="Wyss M."/>
            <person name="Brugiroux S."/>
            <person name="Limenitakis J.P."/>
            <person name="Stecher B."/>
            <person name="McCoy K.D."/>
            <person name="Macpherson A.J."/>
        </authorList>
    </citation>
    <scope>NUCLEOTIDE SEQUENCE [LARGE SCALE GENOMIC DNA]</scope>
    <source>
        <strain evidence="2">YL27</strain>
    </source>
</reference>
<dbReference type="Pfam" id="PF13692">
    <property type="entry name" value="Glyco_trans_1_4"/>
    <property type="match status" value="1"/>
</dbReference>
<keyword evidence="2" id="KW-1185">Reference proteome</keyword>
<gene>
    <name evidence="1" type="ORF">A4V02_11830</name>
</gene>
<accession>A0A1B1SC27</accession>
<dbReference type="EMBL" id="CP015402">
    <property type="protein sequence ID" value="ANU64337.1"/>
    <property type="molecule type" value="Genomic_DNA"/>
</dbReference>
<dbReference type="SUPFAM" id="SSF53756">
    <property type="entry name" value="UDP-Glycosyltransferase/glycogen phosphorylase"/>
    <property type="match status" value="1"/>
</dbReference>
<dbReference type="KEGG" id="pary:A4V02_11830"/>
<dbReference type="RefSeq" id="WP_068961619.1">
    <property type="nucleotide sequence ID" value="NZ_CAJTAP010000004.1"/>
</dbReference>
<evidence type="ECO:0008006" key="3">
    <source>
        <dbReference type="Google" id="ProtNLM"/>
    </source>
</evidence>
<evidence type="ECO:0000313" key="2">
    <source>
        <dbReference type="Proteomes" id="UP000186351"/>
    </source>
</evidence>